<dbReference type="HOGENOM" id="CLU_1905844_0_0_12"/>
<protein>
    <recommendedName>
        <fullName evidence="2">HPt domain-containing protein</fullName>
    </recommendedName>
</protein>
<gene>
    <name evidence="3" type="ORF">HMPREF9726_01162</name>
</gene>
<proteinExistence type="predicted"/>
<evidence type="ECO:0000259" key="2">
    <source>
        <dbReference type="PROSITE" id="PS50894"/>
    </source>
</evidence>
<dbReference type="InterPro" id="IPR008207">
    <property type="entry name" value="Sig_transdc_His_kin_Hpt_dom"/>
</dbReference>
<dbReference type="PATRIC" id="fig|999432.5.peg.1211"/>
<dbReference type="InterPro" id="IPR036641">
    <property type="entry name" value="HPT_dom_sf"/>
</dbReference>
<name>A0A0E2E4Y0_TREDN</name>
<dbReference type="GO" id="GO:0004672">
    <property type="term" value="F:protein kinase activity"/>
    <property type="evidence" value="ECO:0007669"/>
    <property type="project" value="UniProtKB-ARBA"/>
</dbReference>
<dbReference type="GO" id="GO:0000160">
    <property type="term" value="P:phosphorelay signal transduction system"/>
    <property type="evidence" value="ECO:0007669"/>
    <property type="project" value="InterPro"/>
</dbReference>
<accession>A0A0E2E4Y0</accession>
<dbReference type="PROSITE" id="PS50894">
    <property type="entry name" value="HPT"/>
    <property type="match status" value="1"/>
</dbReference>
<feature type="modified residue" description="Phosphohistidine" evidence="1">
    <location>
        <position position="66"/>
    </location>
</feature>
<dbReference type="RefSeq" id="WP_002667464.1">
    <property type="nucleotide sequence ID" value="NZ_CM001795.1"/>
</dbReference>
<evidence type="ECO:0000313" key="3">
    <source>
        <dbReference type="EMBL" id="EMB33782.1"/>
    </source>
</evidence>
<dbReference type="EMBL" id="AGDV01000010">
    <property type="protein sequence ID" value="EMB33782.1"/>
    <property type="molecule type" value="Genomic_DNA"/>
</dbReference>
<reference evidence="3" key="1">
    <citation type="submission" date="2012-01" db="EMBL/GenBank/DDBJ databases">
        <title>The Genome Sequence of Treponema denticola H-22.</title>
        <authorList>
            <consortium name="The Broad Institute Genome Sequencing Platform"/>
            <person name="Earl A."/>
            <person name="Ward D."/>
            <person name="Feldgarden M."/>
            <person name="Gevers D."/>
            <person name="Blanton J.M."/>
            <person name="Fenno C.J."/>
            <person name="Baranova O.V."/>
            <person name="Mathney J."/>
            <person name="Dewhirst F.E."/>
            <person name="Izard J."/>
            <person name="Young S.K."/>
            <person name="Zeng Q."/>
            <person name="Gargeya S."/>
            <person name="Fitzgerald M."/>
            <person name="Haas B."/>
            <person name="Abouelleil A."/>
            <person name="Alvarado L."/>
            <person name="Arachchi H.M."/>
            <person name="Berlin A."/>
            <person name="Chapman S.B."/>
            <person name="Gearin G."/>
            <person name="Goldberg J."/>
            <person name="Griggs A."/>
            <person name="Gujja S."/>
            <person name="Hansen M."/>
            <person name="Heiman D."/>
            <person name="Howarth C."/>
            <person name="Larimer J."/>
            <person name="Lui A."/>
            <person name="MacDonald P.J.P."/>
            <person name="McCowen C."/>
            <person name="Montmayeur A."/>
            <person name="Murphy C."/>
            <person name="Neiman D."/>
            <person name="Pearson M."/>
            <person name="Priest M."/>
            <person name="Roberts A."/>
            <person name="Saif S."/>
            <person name="Shea T."/>
            <person name="Sisk P."/>
            <person name="Stolte C."/>
            <person name="Sykes S."/>
            <person name="Wortman J."/>
            <person name="Nusbaum C."/>
            <person name="Birren B."/>
        </authorList>
    </citation>
    <scope>NUCLEOTIDE SEQUENCE [LARGE SCALE GENOMIC DNA]</scope>
    <source>
        <strain evidence="3">H-22</strain>
    </source>
</reference>
<dbReference type="SUPFAM" id="SSF47226">
    <property type="entry name" value="Histidine-containing phosphotransfer domain, HPT domain"/>
    <property type="match status" value="1"/>
</dbReference>
<organism evidence="3">
    <name type="scientific">Treponema denticola H-22</name>
    <dbReference type="NCBI Taxonomy" id="999432"/>
    <lineage>
        <taxon>Bacteria</taxon>
        <taxon>Pseudomonadati</taxon>
        <taxon>Spirochaetota</taxon>
        <taxon>Spirochaetia</taxon>
        <taxon>Spirochaetales</taxon>
        <taxon>Treponemataceae</taxon>
        <taxon>Treponema</taxon>
    </lineage>
</organism>
<dbReference type="Pfam" id="PF01627">
    <property type="entry name" value="Hpt"/>
    <property type="match status" value="1"/>
</dbReference>
<sequence length="129" mass="14234">MYLDKAAAMELVDGDMEIYMSLLETFIEAYEKDDAEIDRLNVLLGASAEAVLSDDVLRESVRKTAHKIKGSSYTVGANILGDSAKNIEKFLVEPSNIKSPANIELLDGFLAKFKENYADTLKEIKTVIA</sequence>
<feature type="domain" description="HPt" evidence="2">
    <location>
        <begin position="15"/>
        <end position="127"/>
    </location>
</feature>
<dbReference type="Proteomes" id="UP000011705">
    <property type="component" value="Chromosome"/>
</dbReference>
<evidence type="ECO:0000256" key="1">
    <source>
        <dbReference type="PROSITE-ProRule" id="PRU00110"/>
    </source>
</evidence>
<dbReference type="AlphaFoldDB" id="A0A0E2E4Y0"/>
<dbReference type="Gene3D" id="1.20.120.160">
    <property type="entry name" value="HPT domain"/>
    <property type="match status" value="1"/>
</dbReference>
<keyword evidence="1" id="KW-0597">Phosphoprotein</keyword>
<comment type="caution">
    <text evidence="3">The sequence shown here is derived from an EMBL/GenBank/DDBJ whole genome shotgun (WGS) entry which is preliminary data.</text>
</comment>